<dbReference type="Proteomes" id="UP000823775">
    <property type="component" value="Unassembled WGS sequence"/>
</dbReference>
<name>A0ABS8SV93_DATST</name>
<organism evidence="1 2">
    <name type="scientific">Datura stramonium</name>
    <name type="common">Jimsonweed</name>
    <name type="synonym">Common thornapple</name>
    <dbReference type="NCBI Taxonomy" id="4076"/>
    <lineage>
        <taxon>Eukaryota</taxon>
        <taxon>Viridiplantae</taxon>
        <taxon>Streptophyta</taxon>
        <taxon>Embryophyta</taxon>
        <taxon>Tracheophyta</taxon>
        <taxon>Spermatophyta</taxon>
        <taxon>Magnoliopsida</taxon>
        <taxon>eudicotyledons</taxon>
        <taxon>Gunneridae</taxon>
        <taxon>Pentapetalae</taxon>
        <taxon>asterids</taxon>
        <taxon>lamiids</taxon>
        <taxon>Solanales</taxon>
        <taxon>Solanaceae</taxon>
        <taxon>Solanoideae</taxon>
        <taxon>Datureae</taxon>
        <taxon>Datura</taxon>
    </lineage>
</organism>
<protein>
    <submittedName>
        <fullName evidence="1">Uncharacterized protein</fullName>
    </submittedName>
</protein>
<accession>A0ABS8SV93</accession>
<sequence length="179" mass="19981">MKTVREVFGVARRFCLSAGAYKMEERKSDAATPALMEVKGRGLRFCGGARRLRRSPTLAFSSSFSCQRVLRRPGFSVRAVEASCKASSRASSINLLELDMVLGGRVWSLDGATCYLAVIFMIFQARVIDAKGVVGSIEILKESRKGILTKESSNERRRRGQCPYRKGFQTRVSLRMTQE</sequence>
<reference evidence="1 2" key="1">
    <citation type="journal article" date="2021" name="BMC Genomics">
        <title>Datura genome reveals duplications of psychoactive alkaloid biosynthetic genes and high mutation rate following tissue culture.</title>
        <authorList>
            <person name="Rajewski A."/>
            <person name="Carter-House D."/>
            <person name="Stajich J."/>
            <person name="Litt A."/>
        </authorList>
    </citation>
    <scope>NUCLEOTIDE SEQUENCE [LARGE SCALE GENOMIC DNA]</scope>
    <source>
        <strain evidence="1">AR-01</strain>
    </source>
</reference>
<dbReference type="EMBL" id="JACEIK010000833">
    <property type="protein sequence ID" value="MCD7462763.1"/>
    <property type="molecule type" value="Genomic_DNA"/>
</dbReference>
<proteinExistence type="predicted"/>
<keyword evidence="2" id="KW-1185">Reference proteome</keyword>
<gene>
    <name evidence="1" type="ORF">HAX54_049312</name>
</gene>
<evidence type="ECO:0000313" key="1">
    <source>
        <dbReference type="EMBL" id="MCD7462763.1"/>
    </source>
</evidence>
<evidence type="ECO:0000313" key="2">
    <source>
        <dbReference type="Proteomes" id="UP000823775"/>
    </source>
</evidence>
<comment type="caution">
    <text evidence="1">The sequence shown here is derived from an EMBL/GenBank/DDBJ whole genome shotgun (WGS) entry which is preliminary data.</text>
</comment>